<keyword evidence="1" id="KW-1133">Transmembrane helix</keyword>
<protein>
    <submittedName>
        <fullName evidence="2">Uncharacterized protein</fullName>
    </submittedName>
</protein>
<dbReference type="Proteomes" id="UP001206925">
    <property type="component" value="Unassembled WGS sequence"/>
</dbReference>
<feature type="transmembrane region" description="Helical" evidence="1">
    <location>
        <begin position="25"/>
        <end position="46"/>
    </location>
</feature>
<name>A0AAD5BUN4_AMBAR</name>
<evidence type="ECO:0000313" key="3">
    <source>
        <dbReference type="Proteomes" id="UP001206925"/>
    </source>
</evidence>
<organism evidence="2 3">
    <name type="scientific">Ambrosia artemisiifolia</name>
    <name type="common">Common ragweed</name>
    <dbReference type="NCBI Taxonomy" id="4212"/>
    <lineage>
        <taxon>Eukaryota</taxon>
        <taxon>Viridiplantae</taxon>
        <taxon>Streptophyta</taxon>
        <taxon>Embryophyta</taxon>
        <taxon>Tracheophyta</taxon>
        <taxon>Spermatophyta</taxon>
        <taxon>Magnoliopsida</taxon>
        <taxon>eudicotyledons</taxon>
        <taxon>Gunneridae</taxon>
        <taxon>Pentapetalae</taxon>
        <taxon>asterids</taxon>
        <taxon>campanulids</taxon>
        <taxon>Asterales</taxon>
        <taxon>Asteraceae</taxon>
        <taxon>Asteroideae</taxon>
        <taxon>Heliantheae alliance</taxon>
        <taxon>Heliantheae</taxon>
        <taxon>Ambrosia</taxon>
    </lineage>
</organism>
<gene>
    <name evidence="2" type="ORF">M8C21_017977</name>
</gene>
<keyword evidence="3" id="KW-1185">Reference proteome</keyword>
<evidence type="ECO:0000256" key="1">
    <source>
        <dbReference type="SAM" id="Phobius"/>
    </source>
</evidence>
<proteinExistence type="predicted"/>
<comment type="caution">
    <text evidence="2">The sequence shown here is derived from an EMBL/GenBank/DDBJ whole genome shotgun (WGS) entry which is preliminary data.</text>
</comment>
<evidence type="ECO:0000313" key="2">
    <source>
        <dbReference type="EMBL" id="KAI7729780.1"/>
    </source>
</evidence>
<keyword evidence="1" id="KW-0472">Membrane</keyword>
<dbReference type="EMBL" id="JAMZMK010010924">
    <property type="protein sequence ID" value="KAI7729780.1"/>
    <property type="molecule type" value="Genomic_DNA"/>
</dbReference>
<dbReference type="AlphaFoldDB" id="A0AAD5BUN4"/>
<reference evidence="2" key="1">
    <citation type="submission" date="2022-06" db="EMBL/GenBank/DDBJ databases">
        <title>Uncovering the hologenomic basis of an extraordinary plant invasion.</title>
        <authorList>
            <person name="Bieker V.C."/>
            <person name="Martin M.D."/>
            <person name="Gilbert T."/>
            <person name="Hodgins K."/>
            <person name="Battlay P."/>
            <person name="Petersen B."/>
            <person name="Wilson J."/>
        </authorList>
    </citation>
    <scope>NUCLEOTIDE SEQUENCE</scope>
    <source>
        <strain evidence="2">AA19_3_7</strain>
        <tissue evidence="2">Leaf</tissue>
    </source>
</reference>
<sequence>MLNWSFVGFNTLIRCRQTTKSNPNWITTLVCLIFLVELGSLLRWVARSLSSVMLAHMD</sequence>
<keyword evidence="1" id="KW-0812">Transmembrane</keyword>
<accession>A0AAD5BUN4</accession>